<proteinExistence type="inferred from homology"/>
<evidence type="ECO:0000256" key="1">
    <source>
        <dbReference type="ARBA" id="ARBA00009995"/>
    </source>
</evidence>
<dbReference type="SUPFAM" id="SSF53756">
    <property type="entry name" value="UDP-Glycosyltransferase/glycogen phosphorylase"/>
    <property type="match status" value="1"/>
</dbReference>
<comment type="caution">
    <text evidence="3">The sequence shown here is derived from an EMBL/GenBank/DDBJ whole genome shotgun (WGS) entry which is preliminary data.</text>
</comment>
<dbReference type="FunFam" id="3.40.50.2000:FF:000040">
    <property type="entry name" value="UDP-glycosyltransferase 76C1"/>
    <property type="match status" value="1"/>
</dbReference>
<dbReference type="InterPro" id="IPR002213">
    <property type="entry name" value="UDP_glucos_trans"/>
</dbReference>
<dbReference type="PANTHER" id="PTHR11926">
    <property type="entry name" value="GLUCOSYL/GLUCURONOSYL TRANSFERASES"/>
    <property type="match status" value="1"/>
</dbReference>
<gene>
    <name evidence="3" type="ORF">R3W88_008359</name>
</gene>
<name>A0AAV9M8G8_9SOLN</name>
<evidence type="ECO:0000313" key="3">
    <source>
        <dbReference type="EMBL" id="KAK4734098.1"/>
    </source>
</evidence>
<dbReference type="EMBL" id="JAWPEI010000002">
    <property type="protein sequence ID" value="KAK4734098.1"/>
    <property type="molecule type" value="Genomic_DNA"/>
</dbReference>
<reference evidence="3 4" key="1">
    <citation type="submission" date="2023-10" db="EMBL/GenBank/DDBJ databases">
        <title>Genome-Wide Identification Analysis in wild type Solanum Pinnatisectum Reveals Some Genes Defensing Phytophthora Infestans.</title>
        <authorList>
            <person name="Sun C."/>
        </authorList>
    </citation>
    <scope>NUCLEOTIDE SEQUENCE [LARGE SCALE GENOMIC DNA]</scope>
    <source>
        <strain evidence="3">LQN</strain>
        <tissue evidence="3">Leaf</tissue>
    </source>
</reference>
<dbReference type="PANTHER" id="PTHR11926:SF1464">
    <property type="entry name" value="UDP-GLYCOSYLTRANSFERASE 76B1-LIKE"/>
    <property type="match status" value="1"/>
</dbReference>
<comment type="similarity">
    <text evidence="1">Belongs to the UDP-glycosyltransferase family.</text>
</comment>
<evidence type="ECO:0000256" key="2">
    <source>
        <dbReference type="ARBA" id="ARBA00022679"/>
    </source>
</evidence>
<protein>
    <submittedName>
        <fullName evidence="3">Uncharacterized protein</fullName>
    </submittedName>
</protein>
<dbReference type="GO" id="GO:0080043">
    <property type="term" value="F:quercetin 3-O-glucosyltransferase activity"/>
    <property type="evidence" value="ECO:0007669"/>
    <property type="project" value="TreeGrafter"/>
</dbReference>
<dbReference type="GO" id="GO:0080044">
    <property type="term" value="F:quercetin 7-O-glucosyltransferase activity"/>
    <property type="evidence" value="ECO:0007669"/>
    <property type="project" value="TreeGrafter"/>
</dbReference>
<dbReference type="Gene3D" id="3.40.50.2000">
    <property type="entry name" value="Glycogen Phosphorylase B"/>
    <property type="match status" value="2"/>
</dbReference>
<dbReference type="Pfam" id="PF00201">
    <property type="entry name" value="UDPGT"/>
    <property type="match status" value="1"/>
</dbReference>
<keyword evidence="2" id="KW-0808">Transferase</keyword>
<sequence>MKSAPHFTEASRQLVLEDSNIVCLISDSILHFTKAVADSFKLPMLVLRAGGVSSYVAYAAFPLLQNKAYFPLQESRLEETVEELPPLRIKDLPLFSTCNVDALYQVIQGMIRESKASSGLILNSFEQLEQFSMSKLREDFPIPIFPIGPFHSHIPASSSSLMSQDQTSISWLDTKQPKSVIYVSFGSVAAIEVNDFLKIAWGLANSNYPFLWVVRPGLIRGSEWIELLPIEFLETVDGRGHIVKWAPQQQVLAHPAVGAFWTHNGWNSTLESICEGVPMICMPCFGDQMGNARYVSHAWKVGVQLENGLKRTNIENAIRTLMEEEEGKQIKERMLELKEKANSCL</sequence>
<dbReference type="CDD" id="cd03784">
    <property type="entry name" value="GT1_Gtf-like"/>
    <property type="match status" value="1"/>
</dbReference>
<dbReference type="AlphaFoldDB" id="A0AAV9M8G8"/>
<keyword evidence="4" id="KW-1185">Reference proteome</keyword>
<accession>A0AAV9M8G8</accession>
<dbReference type="Proteomes" id="UP001311915">
    <property type="component" value="Unassembled WGS sequence"/>
</dbReference>
<organism evidence="3 4">
    <name type="scientific">Solanum pinnatisectum</name>
    <name type="common">tansyleaf nightshade</name>
    <dbReference type="NCBI Taxonomy" id="50273"/>
    <lineage>
        <taxon>Eukaryota</taxon>
        <taxon>Viridiplantae</taxon>
        <taxon>Streptophyta</taxon>
        <taxon>Embryophyta</taxon>
        <taxon>Tracheophyta</taxon>
        <taxon>Spermatophyta</taxon>
        <taxon>Magnoliopsida</taxon>
        <taxon>eudicotyledons</taxon>
        <taxon>Gunneridae</taxon>
        <taxon>Pentapetalae</taxon>
        <taxon>asterids</taxon>
        <taxon>lamiids</taxon>
        <taxon>Solanales</taxon>
        <taxon>Solanaceae</taxon>
        <taxon>Solanoideae</taxon>
        <taxon>Solaneae</taxon>
        <taxon>Solanum</taxon>
    </lineage>
</organism>
<evidence type="ECO:0000313" key="4">
    <source>
        <dbReference type="Proteomes" id="UP001311915"/>
    </source>
</evidence>